<evidence type="ECO:0000313" key="3">
    <source>
        <dbReference type="EMBL" id="GEU38892.1"/>
    </source>
</evidence>
<reference evidence="3" key="1">
    <citation type="journal article" date="2019" name="Sci. Rep.">
        <title>Draft genome of Tanacetum cinerariifolium, the natural source of mosquito coil.</title>
        <authorList>
            <person name="Yamashiro T."/>
            <person name="Shiraishi A."/>
            <person name="Satake H."/>
            <person name="Nakayama K."/>
        </authorList>
    </citation>
    <scope>NUCLEOTIDE SEQUENCE</scope>
</reference>
<keyword evidence="1" id="KW-0175">Coiled coil</keyword>
<comment type="caution">
    <text evidence="3">The sequence shown here is derived from an EMBL/GenBank/DDBJ whole genome shotgun (WGS) entry which is preliminary data.</text>
</comment>
<keyword evidence="2" id="KW-0472">Membrane</keyword>
<feature type="coiled-coil region" evidence="1">
    <location>
        <begin position="413"/>
        <end position="440"/>
    </location>
</feature>
<evidence type="ECO:0000256" key="1">
    <source>
        <dbReference type="SAM" id="Coils"/>
    </source>
</evidence>
<evidence type="ECO:0000256" key="2">
    <source>
        <dbReference type="SAM" id="Phobius"/>
    </source>
</evidence>
<proteinExistence type="predicted"/>
<gene>
    <name evidence="3" type="ORF">Tci_010870</name>
</gene>
<keyword evidence="2" id="KW-0812">Transmembrane</keyword>
<dbReference type="EMBL" id="BKCJ010001107">
    <property type="protein sequence ID" value="GEU38892.1"/>
    <property type="molecule type" value="Genomic_DNA"/>
</dbReference>
<protein>
    <recommendedName>
        <fullName evidence="4">Transposase (Putative), gypsy type</fullName>
    </recommendedName>
</protein>
<feature type="transmembrane region" description="Helical" evidence="2">
    <location>
        <begin position="111"/>
        <end position="133"/>
    </location>
</feature>
<name>A0A6L2JQH7_TANCI</name>
<keyword evidence="2" id="KW-1133">Transmembrane helix</keyword>
<organism evidence="3">
    <name type="scientific">Tanacetum cinerariifolium</name>
    <name type="common">Dalmatian daisy</name>
    <name type="synonym">Chrysanthemum cinerariifolium</name>
    <dbReference type="NCBI Taxonomy" id="118510"/>
    <lineage>
        <taxon>Eukaryota</taxon>
        <taxon>Viridiplantae</taxon>
        <taxon>Streptophyta</taxon>
        <taxon>Embryophyta</taxon>
        <taxon>Tracheophyta</taxon>
        <taxon>Spermatophyta</taxon>
        <taxon>Magnoliopsida</taxon>
        <taxon>eudicotyledons</taxon>
        <taxon>Gunneridae</taxon>
        <taxon>Pentapetalae</taxon>
        <taxon>asterids</taxon>
        <taxon>campanulids</taxon>
        <taxon>Asterales</taxon>
        <taxon>Asteraceae</taxon>
        <taxon>Asteroideae</taxon>
        <taxon>Anthemideae</taxon>
        <taxon>Anthemidinae</taxon>
        <taxon>Tanacetum</taxon>
    </lineage>
</organism>
<dbReference type="AlphaFoldDB" id="A0A6L2JQH7"/>
<sequence>MSFSKRFDNAAVCYTKPLDSLRIETISFFWVDNFACTASFPWHIAKHVIRDPAQAVADFSAQDYATLVAYPSPFQKFPEPFLCLAGLSRHYTLDEKTYPRFMHKNKEGGCFLLYLCYVFYGFVVLLLTILFFVDMDLFAFIHALDPTKVRVVEREREVDEPRLLDITVGRTVPVLPVALDHADKELKASVERLFDEGGSGTQTEQWDSARGGPDTEIQLVVGAANTIAEEATPVRSRRLGKRKSVRLLDEAVLNAEVGVTAIPALPFVIAFMSTTPEREDKDHTDSVAEPNLCTIGALLWSQSQHWCFLDITGSDFLVGGIRTVISPESNLQKTYVPQWSVTNTSSLKDVRVCRKMVDEFSPPKFFASGHGMEHDQLFTEFNVGAARQIFFSVEVKMRAEYNVKEKRRLKYVVEEKDKLLEARDEKIENLKAQMLMKEAKAAKAILLRAEASNFEIVKKSLWDEVNALKERNTILKKERNALDVRWLLTQGDDQANADGNVEPFPNVDDVELNIP</sequence>
<evidence type="ECO:0008006" key="4">
    <source>
        <dbReference type="Google" id="ProtNLM"/>
    </source>
</evidence>
<accession>A0A6L2JQH7</accession>